<evidence type="ECO:0000256" key="3">
    <source>
        <dbReference type="ARBA" id="ARBA00022729"/>
    </source>
</evidence>
<evidence type="ECO:0000313" key="4">
    <source>
        <dbReference type="EMBL" id="RFA37959.1"/>
    </source>
</evidence>
<reference evidence="5" key="1">
    <citation type="submission" date="2017-05" db="EMBL/GenBank/DDBJ databases">
        <authorList>
            <person name="Sharma S."/>
            <person name="Sidhu C."/>
            <person name="Pinnaka A.K."/>
        </authorList>
    </citation>
    <scope>NUCLEOTIDE SEQUENCE [LARGE SCALE GENOMIC DNA]</scope>
    <source>
        <strain evidence="5">AK93</strain>
    </source>
</reference>
<dbReference type="GO" id="GO:0030973">
    <property type="term" value="F:molybdate ion binding"/>
    <property type="evidence" value="ECO:0007669"/>
    <property type="project" value="TreeGrafter"/>
</dbReference>
<dbReference type="InterPro" id="IPR050682">
    <property type="entry name" value="ModA/WtpA"/>
</dbReference>
<dbReference type="InterPro" id="IPR005950">
    <property type="entry name" value="ModA"/>
</dbReference>
<keyword evidence="5" id="KW-1185">Reference proteome</keyword>
<dbReference type="PANTHER" id="PTHR30632">
    <property type="entry name" value="MOLYBDATE-BINDING PERIPLASMIC PROTEIN"/>
    <property type="match status" value="1"/>
</dbReference>
<dbReference type="AlphaFoldDB" id="A0A3E0X016"/>
<evidence type="ECO:0000313" key="5">
    <source>
        <dbReference type="Proteomes" id="UP000256763"/>
    </source>
</evidence>
<dbReference type="GO" id="GO:0046872">
    <property type="term" value="F:metal ion binding"/>
    <property type="evidence" value="ECO:0007669"/>
    <property type="project" value="UniProtKB-KW"/>
</dbReference>
<accession>A0A3E0X016</accession>
<dbReference type="NCBIfam" id="TIGR01256">
    <property type="entry name" value="modA"/>
    <property type="match status" value="1"/>
</dbReference>
<evidence type="ECO:0000256" key="2">
    <source>
        <dbReference type="ARBA" id="ARBA00022723"/>
    </source>
</evidence>
<dbReference type="Gene3D" id="3.40.190.10">
    <property type="entry name" value="Periplasmic binding protein-like II"/>
    <property type="match status" value="2"/>
</dbReference>
<gene>
    <name evidence="4" type="ORF">CAL65_08345</name>
</gene>
<proteinExistence type="inferred from homology"/>
<organism evidence="4 5">
    <name type="scientific">Alkalilimnicola ehrlichii</name>
    <dbReference type="NCBI Taxonomy" id="351052"/>
    <lineage>
        <taxon>Bacteria</taxon>
        <taxon>Pseudomonadati</taxon>
        <taxon>Pseudomonadota</taxon>
        <taxon>Gammaproteobacteria</taxon>
        <taxon>Chromatiales</taxon>
        <taxon>Ectothiorhodospiraceae</taxon>
        <taxon>Alkalilimnicola</taxon>
    </lineage>
</organism>
<dbReference type="OrthoDB" id="9785015at2"/>
<comment type="similarity">
    <text evidence="1">Belongs to the bacterial solute-binding protein ModA family.</text>
</comment>
<dbReference type="Proteomes" id="UP000256763">
    <property type="component" value="Unassembled WGS sequence"/>
</dbReference>
<dbReference type="Pfam" id="PF13531">
    <property type="entry name" value="SBP_bac_11"/>
    <property type="match status" value="1"/>
</dbReference>
<evidence type="ECO:0000256" key="1">
    <source>
        <dbReference type="ARBA" id="ARBA00009175"/>
    </source>
</evidence>
<dbReference type="EMBL" id="NFZW01000006">
    <property type="protein sequence ID" value="RFA37959.1"/>
    <property type="molecule type" value="Genomic_DNA"/>
</dbReference>
<keyword evidence="2" id="KW-0479">Metal-binding</keyword>
<dbReference type="GO" id="GO:0015689">
    <property type="term" value="P:molybdate ion transport"/>
    <property type="evidence" value="ECO:0007669"/>
    <property type="project" value="InterPro"/>
</dbReference>
<sequence>MAANFATTMESLAQAYAQQHGVSSQISSGSSGKHYAQIRQGAPFDLFFSADNRRTADLEREGHTVAGSRQIYALGRLVLWSPDPAKIPADGAALLAAQDYRRLAMANPRVAPYGASAEALMNALNLDLPRGRVVVGQSLGQTMNFLVSGNAEIGFIALSQARIYEREHGKGSSWLPAEELYPPIIQEAVVPRTSRQQDAAQKLLAWMRDDPVAQAIITEDGYRLPQQ</sequence>
<protein>
    <submittedName>
        <fullName evidence="4">Molybdate ABC transporter substrate-binding protein</fullName>
    </submittedName>
</protein>
<name>A0A3E0X016_9GAMM</name>
<dbReference type="SUPFAM" id="SSF53850">
    <property type="entry name" value="Periplasmic binding protein-like II"/>
    <property type="match status" value="1"/>
</dbReference>
<dbReference type="PANTHER" id="PTHR30632:SF14">
    <property type="entry name" value="TUNGSTATE_MOLYBDATE_CHROMATE-BINDING PROTEIN MODA"/>
    <property type="match status" value="1"/>
</dbReference>
<comment type="caution">
    <text evidence="4">The sequence shown here is derived from an EMBL/GenBank/DDBJ whole genome shotgun (WGS) entry which is preliminary data.</text>
</comment>
<keyword evidence="3" id="KW-0732">Signal</keyword>